<feature type="transmembrane region" description="Helical" evidence="2">
    <location>
        <begin position="7"/>
        <end position="29"/>
    </location>
</feature>
<comment type="caution">
    <text evidence="3">The sequence shown here is derived from an EMBL/GenBank/DDBJ whole genome shotgun (WGS) entry which is preliminary data.</text>
</comment>
<dbReference type="PROSITE" id="PS51257">
    <property type="entry name" value="PROKAR_LIPOPROTEIN"/>
    <property type="match status" value="1"/>
</dbReference>
<dbReference type="EMBL" id="BAABDJ010000006">
    <property type="protein sequence ID" value="GAA3999388.1"/>
    <property type="molecule type" value="Genomic_DNA"/>
</dbReference>
<proteinExistence type="predicted"/>
<organism evidence="3 4">
    <name type="scientific">Hymenobacter fastidiosus</name>
    <dbReference type="NCBI Taxonomy" id="486264"/>
    <lineage>
        <taxon>Bacteria</taxon>
        <taxon>Pseudomonadati</taxon>
        <taxon>Bacteroidota</taxon>
        <taxon>Cytophagia</taxon>
        <taxon>Cytophagales</taxon>
        <taxon>Hymenobacteraceae</taxon>
        <taxon>Hymenobacter</taxon>
    </lineage>
</organism>
<evidence type="ECO:0000256" key="1">
    <source>
        <dbReference type="SAM" id="MobiDB-lite"/>
    </source>
</evidence>
<evidence type="ECO:0000313" key="4">
    <source>
        <dbReference type="Proteomes" id="UP001500567"/>
    </source>
</evidence>
<evidence type="ECO:0008006" key="5">
    <source>
        <dbReference type="Google" id="ProtNLM"/>
    </source>
</evidence>
<sequence length="95" mass="9678">MTHKKKWLVFAPSGLLVIGFGACLIQWATAKKAGGAPTPEWVAAGTVALGVFNAGICLFGRGVAENVLYQLREKDSGASPGSTIPQAAPDAGLPG</sequence>
<evidence type="ECO:0000256" key="2">
    <source>
        <dbReference type="SAM" id="Phobius"/>
    </source>
</evidence>
<name>A0ABP7RLZ0_9BACT</name>
<accession>A0ABP7RLZ0</accession>
<protein>
    <recommendedName>
        <fullName evidence="5">Lipoprotein</fullName>
    </recommendedName>
</protein>
<feature type="transmembrane region" description="Helical" evidence="2">
    <location>
        <begin position="41"/>
        <end position="64"/>
    </location>
</feature>
<keyword evidence="2" id="KW-0472">Membrane</keyword>
<feature type="region of interest" description="Disordered" evidence="1">
    <location>
        <begin position="75"/>
        <end position="95"/>
    </location>
</feature>
<dbReference type="RefSeq" id="WP_345071141.1">
    <property type="nucleotide sequence ID" value="NZ_BAABDJ010000006.1"/>
</dbReference>
<gene>
    <name evidence="3" type="ORF">GCM10022408_07930</name>
</gene>
<keyword evidence="4" id="KW-1185">Reference proteome</keyword>
<keyword evidence="2" id="KW-0812">Transmembrane</keyword>
<evidence type="ECO:0000313" key="3">
    <source>
        <dbReference type="EMBL" id="GAA3999388.1"/>
    </source>
</evidence>
<dbReference type="Proteomes" id="UP001500567">
    <property type="component" value="Unassembled WGS sequence"/>
</dbReference>
<reference evidence="4" key="1">
    <citation type="journal article" date="2019" name="Int. J. Syst. Evol. Microbiol.">
        <title>The Global Catalogue of Microorganisms (GCM) 10K type strain sequencing project: providing services to taxonomists for standard genome sequencing and annotation.</title>
        <authorList>
            <consortium name="The Broad Institute Genomics Platform"/>
            <consortium name="The Broad Institute Genome Sequencing Center for Infectious Disease"/>
            <person name="Wu L."/>
            <person name="Ma J."/>
        </authorList>
    </citation>
    <scope>NUCLEOTIDE SEQUENCE [LARGE SCALE GENOMIC DNA]</scope>
    <source>
        <strain evidence="4">JCM 17224</strain>
    </source>
</reference>
<keyword evidence="2" id="KW-1133">Transmembrane helix</keyword>